<gene>
    <name evidence="2" type="ORF">AVDCRST_MAG76-403</name>
</gene>
<organism evidence="2">
    <name type="scientific">uncultured Acidimicrobiales bacterium</name>
    <dbReference type="NCBI Taxonomy" id="310071"/>
    <lineage>
        <taxon>Bacteria</taxon>
        <taxon>Bacillati</taxon>
        <taxon>Actinomycetota</taxon>
        <taxon>Acidimicrobiia</taxon>
        <taxon>Acidimicrobiales</taxon>
        <taxon>environmental samples</taxon>
    </lineage>
</organism>
<proteinExistence type="predicted"/>
<feature type="region of interest" description="Disordered" evidence="1">
    <location>
        <begin position="1"/>
        <end position="33"/>
    </location>
</feature>
<protein>
    <submittedName>
        <fullName evidence="2">Uncharacterized protein</fullName>
    </submittedName>
</protein>
<reference evidence="2" key="1">
    <citation type="submission" date="2020-02" db="EMBL/GenBank/DDBJ databases">
        <authorList>
            <person name="Meier V. D."/>
        </authorList>
    </citation>
    <scope>NUCLEOTIDE SEQUENCE</scope>
    <source>
        <strain evidence="2">AVDCRST_MAG76</strain>
    </source>
</reference>
<sequence length="67" mass="7123">MRADGTCPTCGRVLELRRPPGEPAAGEAPEEEAGPAAPWHFKVMLLALAAYLAWRGVQGVGWVASHL</sequence>
<accession>A0A6J4H615</accession>
<dbReference type="AlphaFoldDB" id="A0A6J4H615"/>
<evidence type="ECO:0000256" key="1">
    <source>
        <dbReference type="SAM" id="MobiDB-lite"/>
    </source>
</evidence>
<name>A0A6J4H615_9ACTN</name>
<evidence type="ECO:0000313" key="2">
    <source>
        <dbReference type="EMBL" id="CAA9215886.1"/>
    </source>
</evidence>
<dbReference type="EMBL" id="CADCSZ010000027">
    <property type="protein sequence ID" value="CAA9215886.1"/>
    <property type="molecule type" value="Genomic_DNA"/>
</dbReference>